<dbReference type="InterPro" id="IPR050366">
    <property type="entry name" value="BP-dependent_transpt_permease"/>
</dbReference>
<evidence type="ECO:0000313" key="12">
    <source>
        <dbReference type="EMBL" id="SHE46890.1"/>
    </source>
</evidence>
<accession>A0A1M4TQU6</accession>
<dbReference type="InterPro" id="IPR000515">
    <property type="entry name" value="MetI-like"/>
</dbReference>
<keyword evidence="3" id="KW-1003">Cell membrane</keyword>
<dbReference type="GO" id="GO:0015031">
    <property type="term" value="P:protein transport"/>
    <property type="evidence" value="ECO:0007669"/>
    <property type="project" value="UniProtKB-KW"/>
</dbReference>
<keyword evidence="4 10" id="KW-0812">Transmembrane</keyword>
<dbReference type="PANTHER" id="PTHR43386">
    <property type="entry name" value="OLIGOPEPTIDE TRANSPORT SYSTEM PERMEASE PROTEIN APPC"/>
    <property type="match status" value="1"/>
</dbReference>
<dbReference type="SUPFAM" id="SSF161098">
    <property type="entry name" value="MetI-like"/>
    <property type="match status" value="1"/>
</dbReference>
<evidence type="ECO:0000256" key="9">
    <source>
        <dbReference type="ARBA" id="ARBA00024202"/>
    </source>
</evidence>
<gene>
    <name evidence="12" type="ORF">SAMN02745784_00808</name>
</gene>
<keyword evidence="2 10" id="KW-0813">Transport</keyword>
<proteinExistence type="inferred from homology"/>
<evidence type="ECO:0000259" key="11">
    <source>
        <dbReference type="PROSITE" id="PS50928"/>
    </source>
</evidence>
<dbReference type="AlphaFoldDB" id="A0A1M4TQU6"/>
<dbReference type="EMBL" id="FQTY01000002">
    <property type="protein sequence ID" value="SHE46890.1"/>
    <property type="molecule type" value="Genomic_DNA"/>
</dbReference>
<dbReference type="InterPro" id="IPR025966">
    <property type="entry name" value="OppC_N"/>
</dbReference>
<feature type="transmembrane region" description="Helical" evidence="10">
    <location>
        <begin position="164"/>
        <end position="188"/>
    </location>
</feature>
<dbReference type="PROSITE" id="PS50928">
    <property type="entry name" value="ABC_TM1"/>
    <property type="match status" value="1"/>
</dbReference>
<dbReference type="GO" id="GO:0055085">
    <property type="term" value="P:transmembrane transport"/>
    <property type="evidence" value="ECO:0007669"/>
    <property type="project" value="InterPro"/>
</dbReference>
<evidence type="ECO:0000256" key="5">
    <source>
        <dbReference type="ARBA" id="ARBA00022856"/>
    </source>
</evidence>
<comment type="similarity">
    <text evidence="9">Belongs to the binding-protein-dependent transport system permease family. OppBC subfamily.</text>
</comment>
<keyword evidence="13" id="KW-1185">Reference proteome</keyword>
<evidence type="ECO:0000313" key="13">
    <source>
        <dbReference type="Proteomes" id="UP000184114"/>
    </source>
</evidence>
<keyword evidence="8 10" id="KW-0472">Membrane</keyword>
<dbReference type="CDD" id="cd06261">
    <property type="entry name" value="TM_PBP2"/>
    <property type="match status" value="1"/>
</dbReference>
<feature type="transmembrane region" description="Helical" evidence="10">
    <location>
        <begin position="287"/>
        <end position="305"/>
    </location>
</feature>
<organism evidence="12 13">
    <name type="scientific">Tissierella praeacuta DSM 18095</name>
    <dbReference type="NCBI Taxonomy" id="1123404"/>
    <lineage>
        <taxon>Bacteria</taxon>
        <taxon>Bacillati</taxon>
        <taxon>Bacillota</taxon>
        <taxon>Tissierellia</taxon>
        <taxon>Tissierellales</taxon>
        <taxon>Tissierellaceae</taxon>
        <taxon>Tissierella</taxon>
    </lineage>
</organism>
<feature type="domain" description="ABC transmembrane type-1" evidence="11">
    <location>
        <begin position="116"/>
        <end position="305"/>
    </location>
</feature>
<dbReference type="STRING" id="1123404.SAMN02745784_00808"/>
<dbReference type="GO" id="GO:0015833">
    <property type="term" value="P:peptide transport"/>
    <property type="evidence" value="ECO:0007669"/>
    <property type="project" value="UniProtKB-KW"/>
</dbReference>
<evidence type="ECO:0000256" key="6">
    <source>
        <dbReference type="ARBA" id="ARBA00022927"/>
    </source>
</evidence>
<evidence type="ECO:0000256" key="10">
    <source>
        <dbReference type="RuleBase" id="RU363032"/>
    </source>
</evidence>
<reference evidence="13" key="1">
    <citation type="submission" date="2016-11" db="EMBL/GenBank/DDBJ databases">
        <authorList>
            <person name="Varghese N."/>
            <person name="Submissions S."/>
        </authorList>
    </citation>
    <scope>NUCLEOTIDE SEQUENCE [LARGE SCALE GENOMIC DNA]</scope>
    <source>
        <strain evidence="13">DSM 18095</strain>
    </source>
</reference>
<evidence type="ECO:0000256" key="3">
    <source>
        <dbReference type="ARBA" id="ARBA00022475"/>
    </source>
</evidence>
<dbReference type="Proteomes" id="UP000184114">
    <property type="component" value="Unassembled WGS sequence"/>
</dbReference>
<feature type="transmembrane region" description="Helical" evidence="10">
    <location>
        <begin position="236"/>
        <end position="260"/>
    </location>
</feature>
<dbReference type="InterPro" id="IPR035906">
    <property type="entry name" value="MetI-like_sf"/>
</dbReference>
<dbReference type="GeneID" id="90996350"/>
<sequence>MNSLESNIGIVHSDVVITEDMFKRVGTEGLSGEQLSKPSLTYWADVWRRFKANRLAIIGLVLLILVVLTIYVGPLLSGKDYQYMDSSVKSLRPNSEYWFGTDDMGRDIFTRVCVGGRISILIGLSCTLVMFVIGSLLGAVAGLKGGWIDNTIMRFAEFIGNLPYLIIVLILSVVLGRSIFSLVLAMSLTSWVGTTRMVRGQILQIKEQDYVEAARALGSNTGRIIMKHLLPNTLGIIMVDITMSVPGFIFGEAFLSYIGLGVRAPKTSWGALASAGQQRLMFYPHELFFPCMMIVLTMLAFHLIGDGLSDALDPKLRK</sequence>
<feature type="transmembrane region" description="Helical" evidence="10">
    <location>
        <begin position="55"/>
        <end position="76"/>
    </location>
</feature>
<evidence type="ECO:0000256" key="4">
    <source>
        <dbReference type="ARBA" id="ARBA00022692"/>
    </source>
</evidence>
<evidence type="ECO:0000256" key="7">
    <source>
        <dbReference type="ARBA" id="ARBA00022989"/>
    </source>
</evidence>
<dbReference type="GO" id="GO:0005886">
    <property type="term" value="C:plasma membrane"/>
    <property type="evidence" value="ECO:0007669"/>
    <property type="project" value="UniProtKB-SubCell"/>
</dbReference>
<dbReference type="RefSeq" id="WP_072973370.1">
    <property type="nucleotide sequence ID" value="NZ_FQTY01000002.1"/>
</dbReference>
<dbReference type="PANTHER" id="PTHR43386:SF24">
    <property type="entry name" value="OLIGOPEPTIDE TRANSPORT SYSTEM PERMEASE PROTEIN AMID"/>
    <property type="match status" value="1"/>
</dbReference>
<dbReference type="Pfam" id="PF12911">
    <property type="entry name" value="OppC_N"/>
    <property type="match status" value="1"/>
</dbReference>
<dbReference type="Pfam" id="PF00528">
    <property type="entry name" value="BPD_transp_1"/>
    <property type="match status" value="1"/>
</dbReference>
<evidence type="ECO:0000256" key="1">
    <source>
        <dbReference type="ARBA" id="ARBA00004651"/>
    </source>
</evidence>
<feature type="transmembrane region" description="Helical" evidence="10">
    <location>
        <begin position="118"/>
        <end position="143"/>
    </location>
</feature>
<dbReference type="Gene3D" id="1.10.3720.10">
    <property type="entry name" value="MetI-like"/>
    <property type="match status" value="1"/>
</dbReference>
<keyword evidence="5" id="KW-0571">Peptide transport</keyword>
<name>A0A1M4TQU6_9FIRM</name>
<keyword evidence="7 10" id="KW-1133">Transmembrane helix</keyword>
<evidence type="ECO:0000256" key="2">
    <source>
        <dbReference type="ARBA" id="ARBA00022448"/>
    </source>
</evidence>
<keyword evidence="6" id="KW-0653">Protein transport</keyword>
<comment type="subcellular location">
    <subcellularLocation>
        <location evidence="1 10">Cell membrane</location>
        <topology evidence="1 10">Multi-pass membrane protein</topology>
    </subcellularLocation>
</comment>
<protein>
    <submittedName>
        <fullName evidence="12">Oligopeptide transport system permease protein</fullName>
    </submittedName>
</protein>
<evidence type="ECO:0000256" key="8">
    <source>
        <dbReference type="ARBA" id="ARBA00023136"/>
    </source>
</evidence>